<sequence>MINRRIRGGVSFKNQGQSYKLCMQGEAETWHAVEWRSLERGVTTRVAKSSQVQAMRPDRMK</sequence>
<reference evidence="1" key="1">
    <citation type="submission" date="2020-11" db="EMBL/GenBank/DDBJ databases">
        <authorList>
            <consortium name="DOE Joint Genome Institute"/>
            <person name="Ahrendt S."/>
            <person name="Riley R."/>
            <person name="Andreopoulos W."/>
            <person name="Labutti K."/>
            <person name="Pangilinan J."/>
            <person name="Ruiz-Duenas F.J."/>
            <person name="Barrasa J.M."/>
            <person name="Sanchez-Garcia M."/>
            <person name="Camarero S."/>
            <person name="Miyauchi S."/>
            <person name="Serrano A."/>
            <person name="Linde D."/>
            <person name="Babiker R."/>
            <person name="Drula E."/>
            <person name="Ayuso-Fernandez I."/>
            <person name="Pacheco R."/>
            <person name="Padilla G."/>
            <person name="Ferreira P."/>
            <person name="Barriuso J."/>
            <person name="Kellner H."/>
            <person name="Castanera R."/>
            <person name="Alfaro M."/>
            <person name="Ramirez L."/>
            <person name="Pisabarro A.G."/>
            <person name="Kuo A."/>
            <person name="Tritt A."/>
            <person name="Lipzen A."/>
            <person name="He G."/>
            <person name="Yan M."/>
            <person name="Ng V."/>
            <person name="Cullen D."/>
            <person name="Martin F."/>
            <person name="Rosso M.-N."/>
            <person name="Henrissat B."/>
            <person name="Hibbett D."/>
            <person name="Martinez A.T."/>
            <person name="Grigoriev I.V."/>
        </authorList>
    </citation>
    <scope>NUCLEOTIDE SEQUENCE</scope>
    <source>
        <strain evidence="1">CBS 247.69</strain>
    </source>
</reference>
<organism evidence="1 2">
    <name type="scientific">Collybia nuda</name>
    <dbReference type="NCBI Taxonomy" id="64659"/>
    <lineage>
        <taxon>Eukaryota</taxon>
        <taxon>Fungi</taxon>
        <taxon>Dikarya</taxon>
        <taxon>Basidiomycota</taxon>
        <taxon>Agaricomycotina</taxon>
        <taxon>Agaricomycetes</taxon>
        <taxon>Agaricomycetidae</taxon>
        <taxon>Agaricales</taxon>
        <taxon>Tricholomatineae</taxon>
        <taxon>Clitocybaceae</taxon>
        <taxon>Collybia</taxon>
    </lineage>
</organism>
<dbReference type="EMBL" id="MU150229">
    <property type="protein sequence ID" value="KAF9469885.1"/>
    <property type="molecule type" value="Genomic_DNA"/>
</dbReference>
<dbReference type="Proteomes" id="UP000807353">
    <property type="component" value="Unassembled WGS sequence"/>
</dbReference>
<evidence type="ECO:0000313" key="1">
    <source>
        <dbReference type="EMBL" id="KAF9469885.1"/>
    </source>
</evidence>
<protein>
    <submittedName>
        <fullName evidence="1">Uncharacterized protein</fullName>
    </submittedName>
</protein>
<evidence type="ECO:0000313" key="2">
    <source>
        <dbReference type="Proteomes" id="UP000807353"/>
    </source>
</evidence>
<dbReference type="AlphaFoldDB" id="A0A9P6CQ55"/>
<keyword evidence="2" id="KW-1185">Reference proteome</keyword>
<comment type="caution">
    <text evidence="1">The sequence shown here is derived from an EMBL/GenBank/DDBJ whole genome shotgun (WGS) entry which is preliminary data.</text>
</comment>
<gene>
    <name evidence="1" type="ORF">BDZ94DRAFT_1243475</name>
</gene>
<name>A0A9P6CQ55_9AGAR</name>
<proteinExistence type="predicted"/>
<accession>A0A9P6CQ55</accession>